<keyword evidence="2" id="KW-0812">Transmembrane</keyword>
<feature type="transmembrane region" description="Helical" evidence="2">
    <location>
        <begin position="117"/>
        <end position="136"/>
    </location>
</feature>
<comment type="caution">
    <text evidence="3">The sequence shown here is derived from an EMBL/GenBank/DDBJ whole genome shotgun (WGS) entry which is preliminary data.</text>
</comment>
<protein>
    <submittedName>
        <fullName evidence="3">Uncharacterized protein</fullName>
    </submittedName>
</protein>
<name>A0A7W9FYF4_9ACTN</name>
<keyword evidence="1" id="KW-0175">Coiled coil</keyword>
<sequence length="235" mass="26248">MKWWLLLASLIVTLLTVWLILYAGVAPSTLLSLGAGAISLLWLVVVLTVPWNLCLSARQVLHEIQVSREAGIEVAQHREDEARRIARRMLVLAISGHVVSAAVIAVVTFFAGAQLGYYFSGFYLLATAFRPTAAYTRHLRDRVRTLGQEVRYPRADVISLRDRVSELEAVTKGLQRDLDDLNAARQGLELADHDLGRRMTLMARRFDETVDGLNDNQEVITGLKAFLRLVRADLA</sequence>
<organism evidence="3 4">
    <name type="scientific">Nonomuraea jabiensis</name>
    <dbReference type="NCBI Taxonomy" id="882448"/>
    <lineage>
        <taxon>Bacteria</taxon>
        <taxon>Bacillati</taxon>
        <taxon>Actinomycetota</taxon>
        <taxon>Actinomycetes</taxon>
        <taxon>Streptosporangiales</taxon>
        <taxon>Streptosporangiaceae</taxon>
        <taxon>Nonomuraea</taxon>
    </lineage>
</organism>
<keyword evidence="2" id="KW-0472">Membrane</keyword>
<feature type="transmembrane region" description="Helical" evidence="2">
    <location>
        <begin position="90"/>
        <end position="111"/>
    </location>
</feature>
<evidence type="ECO:0000256" key="2">
    <source>
        <dbReference type="SAM" id="Phobius"/>
    </source>
</evidence>
<feature type="coiled-coil region" evidence="1">
    <location>
        <begin position="164"/>
        <end position="191"/>
    </location>
</feature>
<evidence type="ECO:0000313" key="4">
    <source>
        <dbReference type="Proteomes" id="UP000579153"/>
    </source>
</evidence>
<keyword evidence="4" id="KW-1185">Reference proteome</keyword>
<dbReference type="RefSeq" id="WP_185067777.1">
    <property type="nucleotide sequence ID" value="NZ_JACHMB010000001.1"/>
</dbReference>
<reference evidence="3 4" key="1">
    <citation type="submission" date="2020-08" db="EMBL/GenBank/DDBJ databases">
        <title>Sequencing the genomes of 1000 actinobacteria strains.</title>
        <authorList>
            <person name="Klenk H.-P."/>
        </authorList>
    </citation>
    <scope>NUCLEOTIDE SEQUENCE [LARGE SCALE GENOMIC DNA]</scope>
    <source>
        <strain evidence="3 4">DSM 45507</strain>
    </source>
</reference>
<dbReference type="EMBL" id="JACHMB010000001">
    <property type="protein sequence ID" value="MBB5773869.1"/>
    <property type="molecule type" value="Genomic_DNA"/>
</dbReference>
<dbReference type="Proteomes" id="UP000579153">
    <property type="component" value="Unassembled WGS sequence"/>
</dbReference>
<keyword evidence="2" id="KW-1133">Transmembrane helix</keyword>
<dbReference type="AlphaFoldDB" id="A0A7W9FYF4"/>
<gene>
    <name evidence="3" type="ORF">HD596_000625</name>
</gene>
<feature type="transmembrane region" description="Helical" evidence="2">
    <location>
        <begin position="33"/>
        <end position="55"/>
    </location>
</feature>
<accession>A0A7W9FYF4</accession>
<evidence type="ECO:0000313" key="3">
    <source>
        <dbReference type="EMBL" id="MBB5773869.1"/>
    </source>
</evidence>
<evidence type="ECO:0000256" key="1">
    <source>
        <dbReference type="SAM" id="Coils"/>
    </source>
</evidence>
<proteinExistence type="predicted"/>